<keyword evidence="2" id="KW-1185">Reference proteome</keyword>
<name>A0A1G6GU73_9BACT</name>
<organism evidence="1 2">
    <name type="scientific">Williamwhitmania taraxaci</name>
    <dbReference type="NCBI Taxonomy" id="1640674"/>
    <lineage>
        <taxon>Bacteria</taxon>
        <taxon>Pseudomonadati</taxon>
        <taxon>Bacteroidota</taxon>
        <taxon>Bacteroidia</taxon>
        <taxon>Bacteroidales</taxon>
        <taxon>Williamwhitmaniaceae</taxon>
        <taxon>Williamwhitmania</taxon>
    </lineage>
</organism>
<evidence type="ECO:0000313" key="2">
    <source>
        <dbReference type="Proteomes" id="UP000199452"/>
    </source>
</evidence>
<dbReference type="AlphaFoldDB" id="A0A1G6GU73"/>
<accession>A0A1G6GU73</accession>
<proteinExistence type="predicted"/>
<protein>
    <submittedName>
        <fullName evidence="1">Uncharacterized protein</fullName>
    </submittedName>
</protein>
<sequence>MNLEQLTDRLIANGQNMKLMVSSSRTDDGYNSLEVFSEIEKTDAFWMVSKTAYNKKEVMRAFLDEDVACLFFFLKVLRSQFSKTIDQMRLNLSLSITNLKTKDDAVSFLSKIGCQNRYFSFDENNFCKDSFYIRWEADSCFTMFYTDDKGERSLISNKWTFAYFEILYLQLLRNEEQILIENGILKVPFSRMEILVFIKGDFDNL</sequence>
<gene>
    <name evidence="1" type="ORF">SAMN05216323_100423</name>
</gene>
<reference evidence="1 2" key="1">
    <citation type="submission" date="2016-09" db="EMBL/GenBank/DDBJ databases">
        <authorList>
            <person name="Capua I."/>
            <person name="De Benedictis P."/>
            <person name="Joannis T."/>
            <person name="Lombin L.H."/>
            <person name="Cattoli G."/>
        </authorList>
    </citation>
    <scope>NUCLEOTIDE SEQUENCE [LARGE SCALE GENOMIC DNA]</scope>
    <source>
        <strain evidence="1 2">A7P-90m</strain>
    </source>
</reference>
<evidence type="ECO:0000313" key="1">
    <source>
        <dbReference type="EMBL" id="SDB85471.1"/>
    </source>
</evidence>
<dbReference type="RefSeq" id="WP_092434884.1">
    <property type="nucleotide sequence ID" value="NZ_FMYP01000004.1"/>
</dbReference>
<dbReference type="EMBL" id="FMYP01000004">
    <property type="protein sequence ID" value="SDB85471.1"/>
    <property type="molecule type" value="Genomic_DNA"/>
</dbReference>
<dbReference type="Proteomes" id="UP000199452">
    <property type="component" value="Unassembled WGS sequence"/>
</dbReference>